<evidence type="ECO:0000256" key="3">
    <source>
        <dbReference type="ARBA" id="ARBA00022603"/>
    </source>
</evidence>
<dbReference type="PROSITE" id="PS00092">
    <property type="entry name" value="N6_MTASE"/>
    <property type="match status" value="1"/>
</dbReference>
<evidence type="ECO:0000256" key="1">
    <source>
        <dbReference type="ARBA" id="ARBA00022490"/>
    </source>
</evidence>
<evidence type="ECO:0000313" key="8">
    <source>
        <dbReference type="Proteomes" id="UP001560019"/>
    </source>
</evidence>
<keyword evidence="5" id="KW-0949">S-adenosyl-L-methionine</keyword>
<organism evidence="7 8">
    <name type="scientific">Rhodovulum iodosum</name>
    <dbReference type="NCBI Taxonomy" id="68291"/>
    <lineage>
        <taxon>Bacteria</taxon>
        <taxon>Pseudomonadati</taxon>
        <taxon>Pseudomonadota</taxon>
        <taxon>Alphaproteobacteria</taxon>
        <taxon>Rhodobacterales</taxon>
        <taxon>Paracoccaceae</taxon>
        <taxon>Rhodovulum</taxon>
    </lineage>
</organism>
<keyword evidence="8" id="KW-1185">Reference proteome</keyword>
<evidence type="ECO:0000256" key="5">
    <source>
        <dbReference type="ARBA" id="ARBA00022691"/>
    </source>
</evidence>
<reference evidence="7 8" key="1">
    <citation type="submission" date="2024-06" db="EMBL/GenBank/DDBJ databases">
        <title>Genome of Rhodovulum iodosum, a marine photoferrotroph.</title>
        <authorList>
            <person name="Bianchini G."/>
            <person name="Nikeleit V."/>
            <person name="Kappler A."/>
            <person name="Bryce C."/>
            <person name="Sanchez-Baracaldo P."/>
        </authorList>
    </citation>
    <scope>NUCLEOTIDE SEQUENCE [LARGE SCALE GENOMIC DNA]</scope>
    <source>
        <strain evidence="7 8">UT/N1</strain>
    </source>
</reference>
<dbReference type="EMBL" id="JBEHHI010000001">
    <property type="protein sequence ID" value="MEX5727716.1"/>
    <property type="molecule type" value="Genomic_DNA"/>
</dbReference>
<dbReference type="InterPro" id="IPR002052">
    <property type="entry name" value="DNA_methylase_N6_adenine_CS"/>
</dbReference>
<name>A0ABV3XQW3_9RHOB</name>
<proteinExistence type="predicted"/>
<keyword evidence="3" id="KW-0489">Methyltransferase</keyword>
<comment type="caution">
    <text evidence="7">The sequence shown here is derived from an EMBL/GenBank/DDBJ whole genome shotgun (WGS) entry which is preliminary data.</text>
</comment>
<feature type="domain" description="Methyltransferase small" evidence="6">
    <location>
        <begin position="158"/>
        <end position="321"/>
    </location>
</feature>
<dbReference type="InterPro" id="IPR029063">
    <property type="entry name" value="SAM-dependent_MTases_sf"/>
</dbReference>
<dbReference type="RefSeq" id="WP_125405898.1">
    <property type="nucleotide sequence ID" value="NZ_JBEHHI010000001.1"/>
</dbReference>
<evidence type="ECO:0000313" key="7">
    <source>
        <dbReference type="EMBL" id="MEX5727716.1"/>
    </source>
</evidence>
<sequence>MADSRLSLALASGAAVLPADGTICVVNPGAGSDLTALPAERVRIVQRRKPDHDAWAARGYRVAAVPEGDCALAVLYLPRAKDEARDLLADAVTRTRGGPVIVDGQKTDGIDSLLKACRARGHVGAPLAKAHGKLFVFGAAPDAMADWRVAEPAPIEGGFVTLPGVFSADGVDRASCLLADALPGLKGRVADLGAGWGYLAARALAASPDIAEMHLIEADHAALDCARINVADPRARFHWADATRFAPENAFDAVICNPPFHAGRSADPELGRAFLRAAAAMLAPQGALYVVANRHLPYERELGALFREVAETGGDAGFKVIRASRPQGRPRPSR</sequence>
<keyword evidence="2" id="KW-0698">rRNA processing</keyword>
<dbReference type="Gene3D" id="3.40.50.150">
    <property type="entry name" value="Vaccinia Virus protein VP39"/>
    <property type="match status" value="2"/>
</dbReference>
<accession>A0ABV3XQW3</accession>
<dbReference type="InterPro" id="IPR007848">
    <property type="entry name" value="Small_mtfrase_dom"/>
</dbReference>
<dbReference type="Pfam" id="PF05175">
    <property type="entry name" value="MTS"/>
    <property type="match status" value="1"/>
</dbReference>
<keyword evidence="4" id="KW-0808">Transferase</keyword>
<dbReference type="CDD" id="cd02440">
    <property type="entry name" value="AdoMet_MTases"/>
    <property type="match status" value="1"/>
</dbReference>
<keyword evidence="1" id="KW-0963">Cytoplasm</keyword>
<gene>
    <name evidence="7" type="ORF">Ga0609869_001069</name>
</gene>
<dbReference type="SUPFAM" id="SSF53335">
    <property type="entry name" value="S-adenosyl-L-methionine-dependent methyltransferases"/>
    <property type="match status" value="1"/>
</dbReference>
<evidence type="ECO:0000256" key="4">
    <source>
        <dbReference type="ARBA" id="ARBA00022679"/>
    </source>
</evidence>
<protein>
    <submittedName>
        <fullName evidence="7">16S rRNA (Guanine1207-N2)-methyltransferase</fullName>
    </submittedName>
</protein>
<evidence type="ECO:0000256" key="2">
    <source>
        <dbReference type="ARBA" id="ARBA00022552"/>
    </source>
</evidence>
<evidence type="ECO:0000259" key="6">
    <source>
        <dbReference type="Pfam" id="PF05175"/>
    </source>
</evidence>
<dbReference type="Proteomes" id="UP001560019">
    <property type="component" value="Unassembled WGS sequence"/>
</dbReference>
<dbReference type="PANTHER" id="PTHR47816">
    <property type="entry name" value="RIBOSOMAL RNA SMALL SUBUNIT METHYLTRANSFERASE C"/>
    <property type="match status" value="1"/>
</dbReference>
<dbReference type="InterPro" id="IPR046977">
    <property type="entry name" value="RsmC/RlmG"/>
</dbReference>
<dbReference type="PANTHER" id="PTHR47816:SF4">
    <property type="entry name" value="RIBOSOMAL RNA SMALL SUBUNIT METHYLTRANSFERASE C"/>
    <property type="match status" value="1"/>
</dbReference>